<dbReference type="PATRIC" id="fig|1218508.4.peg.804"/>
<dbReference type="Gene3D" id="3.40.630.30">
    <property type="match status" value="1"/>
</dbReference>
<dbReference type="GO" id="GO:0016747">
    <property type="term" value="F:acyltransferase activity, transferring groups other than amino-acyl groups"/>
    <property type="evidence" value="ECO:0007669"/>
    <property type="project" value="InterPro"/>
</dbReference>
<dbReference type="InterPro" id="IPR000182">
    <property type="entry name" value="GNAT_dom"/>
</dbReference>
<dbReference type="Pfam" id="PF00583">
    <property type="entry name" value="Acetyltransf_1"/>
    <property type="match status" value="1"/>
</dbReference>
<reference evidence="2 3" key="1">
    <citation type="submission" date="2014-12" db="EMBL/GenBank/DDBJ databases">
        <title>Comparative genomics of the lactic acid bacteria isolated from the honey bee gut.</title>
        <authorList>
            <person name="Ellegaard K.M."/>
            <person name="Tamarit D."/>
            <person name="Javelind E."/>
            <person name="Olofsson T."/>
            <person name="Andersson S.G."/>
            <person name="Vasquez A."/>
        </authorList>
    </citation>
    <scope>NUCLEOTIDE SEQUENCE [LARGE SCALE GENOMIC DNA]</scope>
    <source>
        <strain evidence="2 3">Hon2</strain>
    </source>
</reference>
<gene>
    <name evidence="2" type="ORF">JG29_07850</name>
</gene>
<keyword evidence="3" id="KW-1185">Reference proteome</keyword>
<accession>A0A0F4KSL1</accession>
<comment type="caution">
    <text evidence="2">The sequence shown here is derived from an EMBL/GenBank/DDBJ whole genome shotgun (WGS) entry which is preliminary data.</text>
</comment>
<dbReference type="RefSeq" id="WP_045922630.1">
    <property type="nucleotide sequence ID" value="NZ_JBHTHW010000003.1"/>
</dbReference>
<dbReference type="STRING" id="1218508.JG29_07850"/>
<dbReference type="PROSITE" id="PS51186">
    <property type="entry name" value="GNAT"/>
    <property type="match status" value="1"/>
</dbReference>
<dbReference type="AlphaFoldDB" id="A0A0F4KSL1"/>
<keyword evidence="2" id="KW-0808">Transferase</keyword>
<evidence type="ECO:0000313" key="3">
    <source>
        <dbReference type="Proteomes" id="UP000033695"/>
    </source>
</evidence>
<evidence type="ECO:0000259" key="1">
    <source>
        <dbReference type="PROSITE" id="PS51186"/>
    </source>
</evidence>
<protein>
    <submittedName>
        <fullName evidence="2">Acetyltransferase</fullName>
    </submittedName>
</protein>
<proteinExistence type="predicted"/>
<dbReference type="Proteomes" id="UP000033695">
    <property type="component" value="Unassembled WGS sequence"/>
</dbReference>
<name>A0A0F4KSL1_9LACO</name>
<dbReference type="HOGENOM" id="CLU_013985_13_0_9"/>
<evidence type="ECO:0000313" key="2">
    <source>
        <dbReference type="EMBL" id="KJY48964.1"/>
    </source>
</evidence>
<organism evidence="2 3">
    <name type="scientific">Bombilactobacillus mellis</name>
    <dbReference type="NCBI Taxonomy" id="1218508"/>
    <lineage>
        <taxon>Bacteria</taxon>
        <taxon>Bacillati</taxon>
        <taxon>Bacillota</taxon>
        <taxon>Bacilli</taxon>
        <taxon>Lactobacillales</taxon>
        <taxon>Lactobacillaceae</taxon>
        <taxon>Bombilactobacillus</taxon>
    </lineage>
</organism>
<dbReference type="EMBL" id="JXBZ01000007">
    <property type="protein sequence ID" value="KJY48964.1"/>
    <property type="molecule type" value="Genomic_DNA"/>
</dbReference>
<sequence>MPQIYLRHTQATELDQVMKIIHDAQKQLLRENINQWQDGQPSVEQLKQDIQNNISYVLISNQQIAGTAALLKEPEPTYQEIIDGSWLNNNSPYATIHRFALADDFKGHSLSSILISCLLTVGYQLNFANFRIDTHPDNQRMQHLVQKNGFTYQGKIRLNDPQRSFRLAYELNL</sequence>
<feature type="domain" description="N-acetyltransferase" evidence="1">
    <location>
        <begin position="4"/>
        <end position="172"/>
    </location>
</feature>
<dbReference type="InterPro" id="IPR016181">
    <property type="entry name" value="Acyl_CoA_acyltransferase"/>
</dbReference>
<dbReference type="SUPFAM" id="SSF55729">
    <property type="entry name" value="Acyl-CoA N-acyltransferases (Nat)"/>
    <property type="match status" value="1"/>
</dbReference>